<dbReference type="SUPFAM" id="SSF52799">
    <property type="entry name" value="(Phosphotyrosine protein) phosphatases II"/>
    <property type="match status" value="1"/>
</dbReference>
<evidence type="ECO:0000313" key="3">
    <source>
        <dbReference type="Proteomes" id="UP000051439"/>
    </source>
</evidence>
<dbReference type="InterPro" id="IPR026893">
    <property type="entry name" value="Tyr/Ser_Pase_IphP-type"/>
</dbReference>
<dbReference type="GO" id="GO:0004721">
    <property type="term" value="F:phosphoprotein phosphatase activity"/>
    <property type="evidence" value="ECO:0007669"/>
    <property type="project" value="InterPro"/>
</dbReference>
<keyword evidence="3" id="KW-1185">Reference proteome</keyword>
<comment type="similarity">
    <text evidence="1">Belongs to the protein-tyrosine phosphatase family.</text>
</comment>
<dbReference type="AlphaFoldDB" id="A0A0R1NMH6"/>
<reference evidence="2 3" key="1">
    <citation type="journal article" date="2015" name="Genome Announc.">
        <title>Expanding the biotechnology potential of lactobacilli through comparative genomics of 213 strains and associated genera.</title>
        <authorList>
            <person name="Sun Z."/>
            <person name="Harris H.M."/>
            <person name="McCann A."/>
            <person name="Guo C."/>
            <person name="Argimon S."/>
            <person name="Zhang W."/>
            <person name="Yang X."/>
            <person name="Jeffery I.B."/>
            <person name="Cooney J.C."/>
            <person name="Kagawa T.F."/>
            <person name="Liu W."/>
            <person name="Song Y."/>
            <person name="Salvetti E."/>
            <person name="Wrobel A."/>
            <person name="Rasinkangas P."/>
            <person name="Parkhill J."/>
            <person name="Rea M.C."/>
            <person name="O'Sullivan O."/>
            <person name="Ritari J."/>
            <person name="Douillard F.P."/>
            <person name="Paul Ross R."/>
            <person name="Yang R."/>
            <person name="Briner A.E."/>
            <person name="Felis G.E."/>
            <person name="de Vos W.M."/>
            <person name="Barrangou R."/>
            <person name="Klaenhammer T.R."/>
            <person name="Caufield P.W."/>
            <person name="Cui Y."/>
            <person name="Zhang H."/>
            <person name="O'Toole P.W."/>
        </authorList>
    </citation>
    <scope>NUCLEOTIDE SEQUENCE [LARGE SCALE GENOMIC DNA]</scope>
    <source>
        <strain evidence="2 3">DSM 19906</strain>
    </source>
</reference>
<dbReference type="Pfam" id="PF13350">
    <property type="entry name" value="Y_phosphatase3"/>
    <property type="match status" value="1"/>
</dbReference>
<dbReference type="Proteomes" id="UP000051439">
    <property type="component" value="Unassembled WGS sequence"/>
</dbReference>
<organism evidence="2 3">
    <name type="scientific">Lentilactobacillus kisonensis DSM 19906 = JCM 15041</name>
    <dbReference type="NCBI Taxonomy" id="1423766"/>
    <lineage>
        <taxon>Bacteria</taxon>
        <taxon>Bacillati</taxon>
        <taxon>Bacillota</taxon>
        <taxon>Bacilli</taxon>
        <taxon>Lactobacillales</taxon>
        <taxon>Lactobacillaceae</taxon>
        <taxon>Lentilactobacillus</taxon>
    </lineage>
</organism>
<accession>A0A0R1NMH6</accession>
<sequence>MEEPYMNDKGIVNFRDIGGTQVAGGYLKPGYFYRSGEISGLNPEQVSFLEHDCQLYTIFDFRSQNEVAKDPDTTIPGTHYVKDDILSDQTKNGASLAGMFANGGHIRDAMLKTYEQIVLSGSAQAGYREFFDAVINERKPTLFHCFAGKDRTGFAAAVILKMAGASDDVIMTDYLLTNQLRKEANAKLLAQFKLEVNEEQLRNLSVALLVDRDYLLHARETIINQFGSFEGYLKSGLKLDSGYVEAFRQAFVTPK</sequence>
<dbReference type="InterPro" id="IPR016130">
    <property type="entry name" value="Tyr_Pase_AS"/>
</dbReference>
<protein>
    <submittedName>
        <fullName evidence="2">Aldo keto reductase family protein</fullName>
    </submittedName>
</protein>
<dbReference type="PANTHER" id="PTHR31126:SF1">
    <property type="entry name" value="TYROSINE SPECIFIC PROTEIN PHOSPHATASES DOMAIN-CONTAINING PROTEIN"/>
    <property type="match status" value="1"/>
</dbReference>
<dbReference type="Gene3D" id="3.90.190.10">
    <property type="entry name" value="Protein tyrosine phosphatase superfamily"/>
    <property type="match status" value="1"/>
</dbReference>
<evidence type="ECO:0000313" key="2">
    <source>
        <dbReference type="EMBL" id="KRL21613.1"/>
    </source>
</evidence>
<dbReference type="EMBL" id="AZEB01000013">
    <property type="protein sequence ID" value="KRL21613.1"/>
    <property type="molecule type" value="Genomic_DNA"/>
</dbReference>
<dbReference type="PATRIC" id="fig|1423766.4.peg.659"/>
<dbReference type="PANTHER" id="PTHR31126">
    <property type="entry name" value="TYROSINE-PROTEIN PHOSPHATASE"/>
    <property type="match status" value="1"/>
</dbReference>
<proteinExistence type="inferred from homology"/>
<name>A0A0R1NMH6_9LACO</name>
<dbReference type="PROSITE" id="PS00383">
    <property type="entry name" value="TYR_PHOSPHATASE_1"/>
    <property type="match status" value="1"/>
</dbReference>
<evidence type="ECO:0000256" key="1">
    <source>
        <dbReference type="ARBA" id="ARBA00009580"/>
    </source>
</evidence>
<comment type="caution">
    <text evidence="2">The sequence shown here is derived from an EMBL/GenBank/DDBJ whole genome shotgun (WGS) entry which is preliminary data.</text>
</comment>
<gene>
    <name evidence="2" type="ORF">FC98_GL000639</name>
</gene>
<dbReference type="InterPro" id="IPR029021">
    <property type="entry name" value="Prot-tyrosine_phosphatase-like"/>
</dbReference>